<protein>
    <recommendedName>
        <fullName evidence="3">Reverse transcriptase zinc-binding domain-containing protein</fullName>
    </recommendedName>
</protein>
<evidence type="ECO:0008006" key="3">
    <source>
        <dbReference type="Google" id="ProtNLM"/>
    </source>
</evidence>
<organism evidence="1 2">
    <name type="scientific">Setaria viridis</name>
    <name type="common">Green bristlegrass</name>
    <name type="synonym">Setaria italica subsp. viridis</name>
    <dbReference type="NCBI Taxonomy" id="4556"/>
    <lineage>
        <taxon>Eukaryota</taxon>
        <taxon>Viridiplantae</taxon>
        <taxon>Streptophyta</taxon>
        <taxon>Embryophyta</taxon>
        <taxon>Tracheophyta</taxon>
        <taxon>Spermatophyta</taxon>
        <taxon>Magnoliopsida</taxon>
        <taxon>Liliopsida</taxon>
        <taxon>Poales</taxon>
        <taxon>Poaceae</taxon>
        <taxon>PACMAD clade</taxon>
        <taxon>Panicoideae</taxon>
        <taxon>Panicodae</taxon>
        <taxon>Paniceae</taxon>
        <taxon>Cenchrinae</taxon>
        <taxon>Setaria</taxon>
    </lineage>
</organism>
<gene>
    <name evidence="1" type="ORF">SEVIR_1G150100v2</name>
</gene>
<sequence length="146" mass="16720">MEYLERWDILSGVKLHQDVPDQHIWRLFPSDKDEDIQHLLVGCVFARQFWFKLLQDVGIEVLAPQLTEVSFDDWWRKVECVVGGEMRKGLNSLIILGASTIWKHRNDCVFNGATPNITTALMLAKDEANLWSIAGAKGITLLTEWP</sequence>
<dbReference type="Gramene" id="TKW38993">
    <property type="protein sequence ID" value="TKW38993"/>
    <property type="gene ID" value="SEVIR_1G150100v2"/>
</dbReference>
<accession>A0A4U6WBF0</accession>
<dbReference type="OMA" id="MEYLERW"/>
<dbReference type="AlphaFoldDB" id="A0A4U6WBF0"/>
<proteinExistence type="predicted"/>
<keyword evidence="2" id="KW-1185">Reference proteome</keyword>
<evidence type="ECO:0000313" key="2">
    <source>
        <dbReference type="Proteomes" id="UP000298652"/>
    </source>
</evidence>
<evidence type="ECO:0000313" key="1">
    <source>
        <dbReference type="EMBL" id="TKW38993.1"/>
    </source>
</evidence>
<dbReference type="Proteomes" id="UP000298652">
    <property type="component" value="Chromosome 1"/>
</dbReference>
<reference evidence="1" key="1">
    <citation type="submission" date="2019-03" db="EMBL/GenBank/DDBJ databases">
        <title>WGS assembly of Setaria viridis.</title>
        <authorList>
            <person name="Huang P."/>
            <person name="Jenkins J."/>
            <person name="Grimwood J."/>
            <person name="Barry K."/>
            <person name="Healey A."/>
            <person name="Mamidi S."/>
            <person name="Sreedasyam A."/>
            <person name="Shu S."/>
            <person name="Feldman M."/>
            <person name="Wu J."/>
            <person name="Yu Y."/>
            <person name="Chen C."/>
            <person name="Johnson J."/>
            <person name="Rokhsar D."/>
            <person name="Baxter I."/>
            <person name="Schmutz J."/>
            <person name="Brutnell T."/>
            <person name="Kellogg E."/>
        </authorList>
    </citation>
    <scope>NUCLEOTIDE SEQUENCE [LARGE SCALE GENOMIC DNA]</scope>
</reference>
<dbReference type="EMBL" id="CM016552">
    <property type="protein sequence ID" value="TKW38993.1"/>
    <property type="molecule type" value="Genomic_DNA"/>
</dbReference>
<name>A0A4U6WBF0_SETVI</name>